<evidence type="ECO:0000256" key="1">
    <source>
        <dbReference type="SAM" id="SignalP"/>
    </source>
</evidence>
<keyword evidence="1" id="KW-0732">Signal</keyword>
<dbReference type="OrthoDB" id="6397771at2"/>
<gene>
    <name evidence="2" type="ORF">EJ063_03095</name>
</gene>
<reference evidence="2 3" key="1">
    <citation type="submission" date="2018-12" db="EMBL/GenBank/DDBJ databases">
        <title>Vibrio sp. isolated from China Sea.</title>
        <authorList>
            <person name="Li Y."/>
        </authorList>
    </citation>
    <scope>NUCLEOTIDE SEQUENCE [LARGE SCALE GENOMIC DNA]</scope>
    <source>
        <strain evidence="2 3">BEI207</strain>
    </source>
</reference>
<evidence type="ECO:0000313" key="2">
    <source>
        <dbReference type="EMBL" id="RTZ17787.1"/>
    </source>
</evidence>
<dbReference type="AlphaFoldDB" id="A0A3S0MQP9"/>
<dbReference type="RefSeq" id="WP_126572537.1">
    <property type="nucleotide sequence ID" value="NZ_RXZH01000001.1"/>
</dbReference>
<feature type="chain" id="PRO_5018613436" evidence="1">
    <location>
        <begin position="27"/>
        <end position="191"/>
    </location>
</feature>
<dbReference type="EMBL" id="RXZH01000001">
    <property type="protein sequence ID" value="RTZ17787.1"/>
    <property type="molecule type" value="Genomic_DNA"/>
</dbReference>
<comment type="caution">
    <text evidence="2">The sequence shown here is derived from an EMBL/GenBank/DDBJ whole genome shotgun (WGS) entry which is preliminary data.</text>
</comment>
<accession>A0A3S0MQP9</accession>
<dbReference type="Proteomes" id="UP000268973">
    <property type="component" value="Unassembled WGS sequence"/>
</dbReference>
<keyword evidence="3" id="KW-1185">Reference proteome</keyword>
<feature type="signal peptide" evidence="1">
    <location>
        <begin position="1"/>
        <end position="26"/>
    </location>
</feature>
<sequence>MKRFIQLLAVLASVVIVMGCSSPDQDELANEQQQVVEELQSMLNAAVQYQKDTGQPLPITSDTDVAFGYLAIDDLIEDPGIEGWQGPYLPYNNDWFGFEQYVSHPDYIAAQLLAKEEVEWSKGSTPEGCSETSSSCRMSACIWSVPEAVAKGINEQLDGVINDSEVDKTGMVRFEGGLVWIVCMVGDDYSL</sequence>
<dbReference type="PROSITE" id="PS51257">
    <property type="entry name" value="PROKAR_LIPOPROTEIN"/>
    <property type="match status" value="1"/>
</dbReference>
<organism evidence="2 3">
    <name type="scientific">Vibrio aquaticus</name>
    <dbReference type="NCBI Taxonomy" id="2496559"/>
    <lineage>
        <taxon>Bacteria</taxon>
        <taxon>Pseudomonadati</taxon>
        <taxon>Pseudomonadota</taxon>
        <taxon>Gammaproteobacteria</taxon>
        <taxon>Vibrionales</taxon>
        <taxon>Vibrionaceae</taxon>
        <taxon>Vibrio</taxon>
    </lineage>
</organism>
<protein>
    <submittedName>
        <fullName evidence="2">Type II secretion system protein</fullName>
    </submittedName>
</protein>
<name>A0A3S0MQP9_9VIBR</name>
<evidence type="ECO:0000313" key="3">
    <source>
        <dbReference type="Proteomes" id="UP000268973"/>
    </source>
</evidence>
<proteinExistence type="predicted"/>